<evidence type="ECO:0000256" key="2">
    <source>
        <dbReference type="ARBA" id="ARBA00023015"/>
    </source>
</evidence>
<accession>A0ABT6IAQ5</accession>
<comment type="similarity">
    <text evidence="1">Belongs to the LysR transcriptional regulatory family.</text>
</comment>
<dbReference type="SUPFAM" id="SSF53850">
    <property type="entry name" value="Periplasmic binding protein-like II"/>
    <property type="match status" value="1"/>
</dbReference>
<evidence type="ECO:0000259" key="5">
    <source>
        <dbReference type="PROSITE" id="PS50931"/>
    </source>
</evidence>
<evidence type="ECO:0000256" key="3">
    <source>
        <dbReference type="ARBA" id="ARBA00023125"/>
    </source>
</evidence>
<dbReference type="EMBL" id="JAPDIQ010000001">
    <property type="protein sequence ID" value="MDH4761590.1"/>
    <property type="molecule type" value="Genomic_DNA"/>
</dbReference>
<gene>
    <name evidence="6" type="ORF">OMP44_01520</name>
</gene>
<dbReference type="CDD" id="cd05466">
    <property type="entry name" value="PBP2_LTTR_substrate"/>
    <property type="match status" value="1"/>
</dbReference>
<keyword evidence="3" id="KW-0238">DNA-binding</keyword>
<dbReference type="InterPro" id="IPR036390">
    <property type="entry name" value="WH_DNA-bd_sf"/>
</dbReference>
<evidence type="ECO:0000256" key="4">
    <source>
        <dbReference type="ARBA" id="ARBA00023163"/>
    </source>
</evidence>
<dbReference type="Proteomes" id="UP001157461">
    <property type="component" value="Unassembled WGS sequence"/>
</dbReference>
<dbReference type="Pfam" id="PF00126">
    <property type="entry name" value="HTH_1"/>
    <property type="match status" value="1"/>
</dbReference>
<dbReference type="InterPro" id="IPR036388">
    <property type="entry name" value="WH-like_DNA-bd_sf"/>
</dbReference>
<dbReference type="Gene3D" id="3.40.190.290">
    <property type="match status" value="1"/>
</dbReference>
<dbReference type="SUPFAM" id="SSF46785">
    <property type="entry name" value="Winged helix' DNA-binding domain"/>
    <property type="match status" value="1"/>
</dbReference>
<comment type="caution">
    <text evidence="6">The sequence shown here is derived from an EMBL/GenBank/DDBJ whole genome shotgun (WGS) entry which is preliminary data.</text>
</comment>
<feature type="domain" description="HTH lysR-type" evidence="5">
    <location>
        <begin position="25"/>
        <end position="82"/>
    </location>
</feature>
<protein>
    <submittedName>
        <fullName evidence="6">LysR family transcriptional regulator</fullName>
    </submittedName>
</protein>
<dbReference type="PANTHER" id="PTHR30126:SF40">
    <property type="entry name" value="HTH-TYPE TRANSCRIPTIONAL REGULATOR GLTR"/>
    <property type="match status" value="1"/>
</dbReference>
<dbReference type="Pfam" id="PF03466">
    <property type="entry name" value="LysR_substrate"/>
    <property type="match status" value="1"/>
</dbReference>
<dbReference type="RefSeq" id="WP_280306093.1">
    <property type="nucleotide sequence ID" value="NZ_JAPDIQ010000001.1"/>
</dbReference>
<dbReference type="PANTHER" id="PTHR30126">
    <property type="entry name" value="HTH-TYPE TRANSCRIPTIONAL REGULATOR"/>
    <property type="match status" value="1"/>
</dbReference>
<keyword evidence="2" id="KW-0805">Transcription regulation</keyword>
<dbReference type="PROSITE" id="PS50931">
    <property type="entry name" value="HTH_LYSR"/>
    <property type="match status" value="1"/>
</dbReference>
<reference evidence="6 7" key="1">
    <citation type="submission" date="2022-10" db="EMBL/GenBank/DDBJ databases">
        <title>A novel Pseudomonas species, isolated from Passiflora incarnata leaves.</title>
        <authorList>
            <person name="Cueva-Yesquen L.G."/>
            <person name="Fantinatti-Garboggini F."/>
        </authorList>
    </citation>
    <scope>NUCLEOTIDE SEQUENCE [LARGE SCALE GENOMIC DNA]</scope>
    <source>
        <strain evidence="6 7">CBMAI 2609</strain>
    </source>
</reference>
<name>A0ABT6IAQ5_9PSED</name>
<evidence type="ECO:0000256" key="1">
    <source>
        <dbReference type="ARBA" id="ARBA00009437"/>
    </source>
</evidence>
<proteinExistence type="inferred from homology"/>
<dbReference type="Gene3D" id="1.10.10.10">
    <property type="entry name" value="Winged helix-like DNA-binding domain superfamily/Winged helix DNA-binding domain"/>
    <property type="match status" value="1"/>
</dbReference>
<sequence length="328" mass="36663">MANNQDEPLSPAPLPDGRRFLNDRLDWNLLRTYLVIVQEGSVSRAAARLHLTQPAVSQALKRLEEQLDRGLIIRRGPRFALTEAGEEVARIASDLYGNVSRLGAALERSTETVVGKVRMLTISRIQSRCYDDFLADFHRRFPRVELEIDVMRSSDIISSLLQKTATLGLALCRIPQPKLEQRVLLQQRYAFFCGRRHPLFGRSDLSLADLQGENFVSFTSDQIGGSLSPLTIFRDQQGFTGRIVASSPSLEEIRRLVGAGYGIGCLPQHVVTDDVAAGELWRLPPGEGVADVDVHLLWHREQRMTQAETALLEGFQHLLATTEVTARL</sequence>
<evidence type="ECO:0000313" key="6">
    <source>
        <dbReference type="EMBL" id="MDH4761590.1"/>
    </source>
</evidence>
<dbReference type="InterPro" id="IPR000847">
    <property type="entry name" value="LysR_HTH_N"/>
</dbReference>
<dbReference type="InterPro" id="IPR005119">
    <property type="entry name" value="LysR_subst-bd"/>
</dbReference>
<organism evidence="6 7">
    <name type="scientific">Pseudomonas flavocrustae</name>
    <dbReference type="NCBI Taxonomy" id="2991719"/>
    <lineage>
        <taxon>Bacteria</taxon>
        <taxon>Pseudomonadati</taxon>
        <taxon>Pseudomonadota</taxon>
        <taxon>Gammaproteobacteria</taxon>
        <taxon>Pseudomonadales</taxon>
        <taxon>Pseudomonadaceae</taxon>
        <taxon>Pseudomonas</taxon>
    </lineage>
</organism>
<evidence type="ECO:0000313" key="7">
    <source>
        <dbReference type="Proteomes" id="UP001157461"/>
    </source>
</evidence>
<keyword evidence="7" id="KW-1185">Reference proteome</keyword>
<dbReference type="PRINTS" id="PR00039">
    <property type="entry name" value="HTHLYSR"/>
</dbReference>
<keyword evidence="4" id="KW-0804">Transcription</keyword>